<dbReference type="AlphaFoldDB" id="A0A935K6B0"/>
<evidence type="ECO:0000256" key="1">
    <source>
        <dbReference type="SAM" id="Phobius"/>
    </source>
</evidence>
<feature type="transmembrane region" description="Helical" evidence="1">
    <location>
        <begin position="46"/>
        <end position="68"/>
    </location>
</feature>
<organism evidence="2 3">
    <name type="scientific">Candidatus Dechloromonas phosphorivorans</name>
    <dbReference type="NCBI Taxonomy" id="2899244"/>
    <lineage>
        <taxon>Bacteria</taxon>
        <taxon>Pseudomonadati</taxon>
        <taxon>Pseudomonadota</taxon>
        <taxon>Betaproteobacteria</taxon>
        <taxon>Rhodocyclales</taxon>
        <taxon>Azonexaceae</taxon>
        <taxon>Dechloromonas</taxon>
    </lineage>
</organism>
<name>A0A935K6B0_9RHOO</name>
<sequence length="74" mass="8233">MEPNTLFGFTEEQLADFGSTWGVGFFILFMLFIIGEIAWKSKAGKTGTFVLFFVLAFGMVGFLAKAVIQKLWGI</sequence>
<keyword evidence="1" id="KW-1133">Transmembrane helix</keyword>
<comment type="caution">
    <text evidence="2">The sequence shown here is derived from an EMBL/GenBank/DDBJ whole genome shotgun (WGS) entry which is preliminary data.</text>
</comment>
<evidence type="ECO:0000313" key="3">
    <source>
        <dbReference type="Proteomes" id="UP000739411"/>
    </source>
</evidence>
<keyword evidence="1" id="KW-0812">Transmembrane</keyword>
<dbReference type="Proteomes" id="UP000739411">
    <property type="component" value="Unassembled WGS sequence"/>
</dbReference>
<dbReference type="InterPro" id="IPR021249">
    <property type="entry name" value="DUF2788"/>
</dbReference>
<protein>
    <submittedName>
        <fullName evidence="2">DUF2788 domain-containing protein</fullName>
    </submittedName>
</protein>
<dbReference type="Pfam" id="PF10981">
    <property type="entry name" value="DUF2788"/>
    <property type="match status" value="1"/>
</dbReference>
<dbReference type="EMBL" id="JADJMS010000047">
    <property type="protein sequence ID" value="MBK7417118.1"/>
    <property type="molecule type" value="Genomic_DNA"/>
</dbReference>
<keyword evidence="1" id="KW-0472">Membrane</keyword>
<reference evidence="2 3" key="1">
    <citation type="submission" date="2020-10" db="EMBL/GenBank/DDBJ databases">
        <title>Connecting structure to function with the recovery of over 1000 high-quality activated sludge metagenome-assembled genomes encoding full-length rRNA genes using long-read sequencing.</title>
        <authorList>
            <person name="Singleton C.M."/>
            <person name="Petriglieri F."/>
            <person name="Kristensen J.M."/>
            <person name="Kirkegaard R.H."/>
            <person name="Michaelsen T.Y."/>
            <person name="Andersen M.H."/>
            <person name="Karst S.M."/>
            <person name="Dueholm M.S."/>
            <person name="Nielsen P.H."/>
            <person name="Albertsen M."/>
        </authorList>
    </citation>
    <scope>NUCLEOTIDE SEQUENCE [LARGE SCALE GENOMIC DNA]</scope>
    <source>
        <strain evidence="2">EsbW_18-Q3-R4-48_BATAC.463</strain>
    </source>
</reference>
<feature type="transmembrane region" description="Helical" evidence="1">
    <location>
        <begin position="20"/>
        <end position="39"/>
    </location>
</feature>
<accession>A0A935K6B0</accession>
<gene>
    <name evidence="2" type="ORF">IPJ38_20445</name>
</gene>
<evidence type="ECO:0000313" key="2">
    <source>
        <dbReference type="EMBL" id="MBK7417118.1"/>
    </source>
</evidence>
<proteinExistence type="predicted"/>